<dbReference type="Gene3D" id="1.10.260.40">
    <property type="entry name" value="lambda repressor-like DNA-binding domains"/>
    <property type="match status" value="1"/>
</dbReference>
<evidence type="ECO:0000313" key="2">
    <source>
        <dbReference type="Proteomes" id="UP000054858"/>
    </source>
</evidence>
<name>A0A0W0X2F3_9GAMM</name>
<dbReference type="PATRIC" id="fig|29423.5.peg.1314"/>
<evidence type="ECO:0008006" key="3">
    <source>
        <dbReference type="Google" id="ProtNLM"/>
    </source>
</evidence>
<dbReference type="GO" id="GO:0003677">
    <property type="term" value="F:DNA binding"/>
    <property type="evidence" value="ECO:0007669"/>
    <property type="project" value="InterPro"/>
</dbReference>
<dbReference type="InterPro" id="IPR010982">
    <property type="entry name" value="Lambda_DNA-bd_dom_sf"/>
</dbReference>
<organism evidence="1 2">
    <name type="scientific">Legionella oakridgensis</name>
    <dbReference type="NCBI Taxonomy" id="29423"/>
    <lineage>
        <taxon>Bacteria</taxon>
        <taxon>Pseudomonadati</taxon>
        <taxon>Pseudomonadota</taxon>
        <taxon>Gammaproteobacteria</taxon>
        <taxon>Legionellales</taxon>
        <taxon>Legionellaceae</taxon>
        <taxon>Legionella</taxon>
    </lineage>
</organism>
<evidence type="ECO:0000313" key="1">
    <source>
        <dbReference type="EMBL" id="KTD38768.1"/>
    </source>
</evidence>
<reference evidence="1 2" key="1">
    <citation type="submission" date="2015-11" db="EMBL/GenBank/DDBJ databases">
        <title>Genomic analysis of 38 Legionella species identifies large and diverse effector repertoires.</title>
        <authorList>
            <person name="Burstein D."/>
            <person name="Amaro F."/>
            <person name="Zusman T."/>
            <person name="Lifshitz Z."/>
            <person name="Cohen O."/>
            <person name="Gilbert J.A."/>
            <person name="Pupko T."/>
            <person name="Shuman H.A."/>
            <person name="Segal G."/>
        </authorList>
    </citation>
    <scope>NUCLEOTIDE SEQUENCE [LARGE SCALE GENOMIC DNA]</scope>
    <source>
        <strain evidence="1 2">Oak Ridge-10</strain>
    </source>
</reference>
<accession>A0A0W0X2F3</accession>
<gene>
    <name evidence="1" type="ORF">Loak_1256</name>
</gene>
<proteinExistence type="predicted"/>
<dbReference type="RefSeq" id="WP_025386358.1">
    <property type="nucleotide sequence ID" value="NZ_KV441803.1"/>
</dbReference>
<dbReference type="AlphaFoldDB" id="A0A0W0X2F3"/>
<comment type="caution">
    <text evidence="1">The sequence shown here is derived from an EMBL/GenBank/DDBJ whole genome shotgun (WGS) entry which is preliminary data.</text>
</comment>
<sequence length="79" mass="8992">MSNKQFSERLNKELDEIGVPQRSHERVEILAKLIKVPRFKAEALLNGNANLEAPLLDLLAEELEVSTDWLLGKSDKKHN</sequence>
<dbReference type="Proteomes" id="UP000054858">
    <property type="component" value="Unassembled WGS sequence"/>
</dbReference>
<dbReference type="EMBL" id="LNYP01000024">
    <property type="protein sequence ID" value="KTD38768.1"/>
    <property type="molecule type" value="Genomic_DNA"/>
</dbReference>
<protein>
    <recommendedName>
        <fullName evidence="3">HTH cro/C1-type domain-containing protein</fullName>
    </recommendedName>
</protein>